<comment type="caution">
    <text evidence="2">The sequence shown here is derived from an EMBL/GenBank/DDBJ whole genome shotgun (WGS) entry which is preliminary data.</text>
</comment>
<reference evidence="3" key="1">
    <citation type="journal article" date="2019" name="Int. J. Syst. Evol. Microbiol.">
        <title>The Global Catalogue of Microorganisms (GCM) 10K type strain sequencing project: providing services to taxonomists for standard genome sequencing and annotation.</title>
        <authorList>
            <consortium name="The Broad Institute Genomics Platform"/>
            <consortium name="The Broad Institute Genome Sequencing Center for Infectious Disease"/>
            <person name="Wu L."/>
            <person name="Ma J."/>
        </authorList>
    </citation>
    <scope>NUCLEOTIDE SEQUENCE [LARGE SCALE GENOMIC DNA]</scope>
    <source>
        <strain evidence="3">JCM 32148</strain>
    </source>
</reference>
<dbReference type="InterPro" id="IPR010111">
    <property type="entry name" value="Kynureninase"/>
</dbReference>
<evidence type="ECO:0000313" key="2">
    <source>
        <dbReference type="EMBL" id="MFD0785003.1"/>
    </source>
</evidence>
<dbReference type="InterPro" id="IPR015421">
    <property type="entry name" value="PyrdxlP-dep_Trfase_major"/>
</dbReference>
<dbReference type="PANTHER" id="PTHR14084:SF0">
    <property type="entry name" value="KYNURENINASE"/>
    <property type="match status" value="1"/>
</dbReference>
<evidence type="ECO:0000256" key="1">
    <source>
        <dbReference type="ARBA" id="ARBA00022898"/>
    </source>
</evidence>
<dbReference type="InterPro" id="IPR015424">
    <property type="entry name" value="PyrdxlP-dep_Trfase"/>
</dbReference>
<dbReference type="Proteomes" id="UP001597053">
    <property type="component" value="Unassembled WGS sequence"/>
</dbReference>
<keyword evidence="3" id="KW-1185">Reference proteome</keyword>
<dbReference type="EMBL" id="JBHTHM010000635">
    <property type="protein sequence ID" value="MFD0785003.1"/>
    <property type="molecule type" value="Genomic_DNA"/>
</dbReference>
<evidence type="ECO:0000313" key="3">
    <source>
        <dbReference type="Proteomes" id="UP001597053"/>
    </source>
</evidence>
<sequence length="216" mass="23701">MNAPHAVPPRITAPEDEARQLDATDPGHRHLFHVPPADGGRYPEAAYLAGNSLGLQPRATREELLADLDAWRRLGVEGHLEAQRPWLPYHELLTEPAARLVGARPAETVVMNSLTVNLHLLMVSFYRPAGPRTRIVIEDSAFPSDSYAVRSQARFHGLDPDETVVRLRPRPGEDTLRTEDVTDYLATAGDRVALVLLGGVNYLTGELLDIPAITAA</sequence>
<organism evidence="2 3">
    <name type="scientific">Micromonospora azadirachtae</name>
    <dbReference type="NCBI Taxonomy" id="1970735"/>
    <lineage>
        <taxon>Bacteria</taxon>
        <taxon>Bacillati</taxon>
        <taxon>Actinomycetota</taxon>
        <taxon>Actinomycetes</taxon>
        <taxon>Micromonosporales</taxon>
        <taxon>Micromonosporaceae</taxon>
        <taxon>Micromonospora</taxon>
    </lineage>
</organism>
<gene>
    <name evidence="2" type="ORF">ACFQZ8_13940</name>
</gene>
<dbReference type="Gene3D" id="3.40.640.10">
    <property type="entry name" value="Type I PLP-dependent aspartate aminotransferase-like (Major domain)"/>
    <property type="match status" value="1"/>
</dbReference>
<dbReference type="SUPFAM" id="SSF53383">
    <property type="entry name" value="PLP-dependent transferases"/>
    <property type="match status" value="1"/>
</dbReference>
<name>A0ABW3A2A1_9ACTN</name>
<dbReference type="PANTHER" id="PTHR14084">
    <property type="entry name" value="KYNURENINASE"/>
    <property type="match status" value="1"/>
</dbReference>
<protein>
    <submittedName>
        <fullName evidence="2">Kynureninase</fullName>
    </submittedName>
</protein>
<accession>A0ABW3A2A1</accession>
<feature type="non-terminal residue" evidence="2">
    <location>
        <position position="216"/>
    </location>
</feature>
<proteinExistence type="predicted"/>
<keyword evidence="1" id="KW-0663">Pyridoxal phosphate</keyword>